<organism evidence="2 3">
    <name type="scientific">Corchorus olitorius</name>
    <dbReference type="NCBI Taxonomy" id="93759"/>
    <lineage>
        <taxon>Eukaryota</taxon>
        <taxon>Viridiplantae</taxon>
        <taxon>Streptophyta</taxon>
        <taxon>Embryophyta</taxon>
        <taxon>Tracheophyta</taxon>
        <taxon>Spermatophyta</taxon>
        <taxon>Magnoliopsida</taxon>
        <taxon>eudicotyledons</taxon>
        <taxon>Gunneridae</taxon>
        <taxon>Pentapetalae</taxon>
        <taxon>rosids</taxon>
        <taxon>malvids</taxon>
        <taxon>Malvales</taxon>
        <taxon>Malvaceae</taxon>
        <taxon>Grewioideae</taxon>
        <taxon>Apeibeae</taxon>
        <taxon>Corchorus</taxon>
    </lineage>
</organism>
<dbReference type="PANTHER" id="PTHR47165">
    <property type="entry name" value="OS03G0429900 PROTEIN"/>
    <property type="match status" value="1"/>
</dbReference>
<dbReference type="STRING" id="93759.A0A1R3I792"/>
<dbReference type="EMBL" id="AWUE01018755">
    <property type="protein sequence ID" value="OMO78453.1"/>
    <property type="molecule type" value="Genomic_DNA"/>
</dbReference>
<dbReference type="InterPro" id="IPR012340">
    <property type="entry name" value="NA-bd_OB-fold"/>
</dbReference>
<dbReference type="OrthoDB" id="1743930at2759"/>
<dbReference type="InterPro" id="IPR003871">
    <property type="entry name" value="RFA1B/D_OB_1st"/>
</dbReference>
<dbReference type="SUPFAM" id="SSF50249">
    <property type="entry name" value="Nucleic acid-binding proteins"/>
    <property type="match status" value="1"/>
</dbReference>
<name>A0A1R3I792_9ROSI</name>
<keyword evidence="3" id="KW-1185">Reference proteome</keyword>
<accession>A0A1R3I792</accession>
<dbReference type="AlphaFoldDB" id="A0A1R3I792"/>
<protein>
    <submittedName>
        <fullName evidence="2">Nucleic acid-binding protein</fullName>
    </submittedName>
</protein>
<evidence type="ECO:0000259" key="1">
    <source>
        <dbReference type="Pfam" id="PF02721"/>
    </source>
</evidence>
<gene>
    <name evidence="2" type="ORF">COLO4_24757</name>
</gene>
<feature type="domain" description="Replication protein A 70 kDa DNA-binding subunit B/D first OB fold" evidence="1">
    <location>
        <begin position="9"/>
        <end position="75"/>
    </location>
</feature>
<dbReference type="Pfam" id="PF02721">
    <property type="entry name" value="DUF223"/>
    <property type="match status" value="1"/>
</dbReference>
<evidence type="ECO:0000313" key="3">
    <source>
        <dbReference type="Proteomes" id="UP000187203"/>
    </source>
</evidence>
<proteinExistence type="predicted"/>
<sequence length="122" mass="14479">MSSVASNDFNFTSDLNSRREDWKVRVRVCRLWNVFNNRDTKKIITMEMVIVDEKGNYMHAVIWRNYVSKFKDIIPTMVRVLDEVPHAIPMHIFEFVNFSNLAERVRSDVPLTGEWVTITHDF</sequence>
<dbReference type="Gene3D" id="2.40.50.140">
    <property type="entry name" value="Nucleic acid-binding proteins"/>
    <property type="match status" value="1"/>
</dbReference>
<dbReference type="Proteomes" id="UP000187203">
    <property type="component" value="Unassembled WGS sequence"/>
</dbReference>
<reference evidence="3" key="1">
    <citation type="submission" date="2013-09" db="EMBL/GenBank/DDBJ databases">
        <title>Corchorus olitorius genome sequencing.</title>
        <authorList>
            <person name="Alam M."/>
            <person name="Haque M.S."/>
            <person name="Islam M.S."/>
            <person name="Emdad E.M."/>
            <person name="Islam M.M."/>
            <person name="Ahmed B."/>
            <person name="Halim A."/>
            <person name="Hossen Q.M.M."/>
            <person name="Hossain M.Z."/>
            <person name="Ahmed R."/>
            <person name="Khan M.M."/>
            <person name="Islam R."/>
            <person name="Rashid M.M."/>
            <person name="Khan S.A."/>
            <person name="Rahman M.S."/>
            <person name="Alam M."/>
            <person name="Yahiya A.S."/>
            <person name="Khan M.S."/>
            <person name="Azam M.S."/>
            <person name="Haque T."/>
            <person name="Lashkar M.Z.H."/>
            <person name="Akhand A.I."/>
            <person name="Morshed G."/>
            <person name="Roy S."/>
            <person name="Uddin K.S."/>
            <person name="Rabeya T."/>
            <person name="Hossain A.S."/>
            <person name="Chowdhury A."/>
            <person name="Snigdha A.R."/>
            <person name="Mortoza M.S."/>
            <person name="Matin S.A."/>
            <person name="Hoque S.M.E."/>
            <person name="Islam M.K."/>
            <person name="Roy D.K."/>
            <person name="Haider R."/>
            <person name="Moosa M.M."/>
            <person name="Elias S.M."/>
            <person name="Hasan A.M."/>
            <person name="Jahan S."/>
            <person name="Shafiuddin M."/>
            <person name="Mahmood N."/>
            <person name="Shommy N.S."/>
        </authorList>
    </citation>
    <scope>NUCLEOTIDE SEQUENCE [LARGE SCALE GENOMIC DNA]</scope>
    <source>
        <strain evidence="3">cv. O-4</strain>
    </source>
</reference>
<evidence type="ECO:0000313" key="2">
    <source>
        <dbReference type="EMBL" id="OMO78453.1"/>
    </source>
</evidence>
<comment type="caution">
    <text evidence="2">The sequence shown here is derived from an EMBL/GenBank/DDBJ whole genome shotgun (WGS) entry which is preliminary data.</text>
</comment>
<dbReference type="PANTHER" id="PTHR47165:SF4">
    <property type="entry name" value="OS03G0429900 PROTEIN"/>
    <property type="match status" value="1"/>
</dbReference>